<evidence type="ECO:0008006" key="3">
    <source>
        <dbReference type="Google" id="ProtNLM"/>
    </source>
</evidence>
<evidence type="ECO:0000313" key="2">
    <source>
        <dbReference type="Proteomes" id="UP000295334"/>
    </source>
</evidence>
<evidence type="ECO:0000313" key="1">
    <source>
        <dbReference type="EMBL" id="TCJ16099.1"/>
    </source>
</evidence>
<dbReference type="EMBL" id="SJZI01000016">
    <property type="protein sequence ID" value="TCJ16099.1"/>
    <property type="molecule type" value="Genomic_DNA"/>
</dbReference>
<organism evidence="1 2">
    <name type="scientific">Flaviaesturariibacter flavus</name>
    <dbReference type="NCBI Taxonomy" id="2502780"/>
    <lineage>
        <taxon>Bacteria</taxon>
        <taxon>Pseudomonadati</taxon>
        <taxon>Bacteroidota</taxon>
        <taxon>Chitinophagia</taxon>
        <taxon>Chitinophagales</taxon>
        <taxon>Chitinophagaceae</taxon>
        <taxon>Flaviaestuariibacter</taxon>
    </lineage>
</organism>
<proteinExistence type="predicted"/>
<accession>A0A4R1BFZ6</accession>
<gene>
    <name evidence="1" type="ORF">EPD60_07640</name>
</gene>
<protein>
    <recommendedName>
        <fullName evidence="3">Tetratricopeptide repeat protein</fullName>
    </recommendedName>
</protein>
<dbReference type="Proteomes" id="UP000295334">
    <property type="component" value="Unassembled WGS sequence"/>
</dbReference>
<name>A0A4R1BFZ6_9BACT</name>
<reference evidence="1 2" key="1">
    <citation type="submission" date="2019-03" db="EMBL/GenBank/DDBJ databases">
        <authorList>
            <person name="Kim M.K.M."/>
        </authorList>
    </citation>
    <scope>NUCLEOTIDE SEQUENCE [LARGE SCALE GENOMIC DNA]</scope>
    <source>
        <strain evidence="1 2">17J68-12</strain>
    </source>
</reference>
<comment type="caution">
    <text evidence="1">The sequence shown here is derived from an EMBL/GenBank/DDBJ whole genome shotgun (WGS) entry which is preliminary data.</text>
</comment>
<sequence>MQLGLDFIRNNLARQAEMSVSEQAVFFVSTASVILANSVEDKQLIAAVFDGIDSLRYTIASDKATESILAPLDIALTYQSLALARLADDRDRTLSALRSVINYEPNPELRSVYVSELERLAGEDS</sequence>
<dbReference type="AlphaFoldDB" id="A0A4R1BFZ6"/>
<dbReference type="RefSeq" id="WP_131448495.1">
    <property type="nucleotide sequence ID" value="NZ_SJZI01000016.1"/>
</dbReference>
<keyword evidence="2" id="KW-1185">Reference proteome</keyword>